<dbReference type="InterPro" id="IPR008869">
    <property type="entry name" value="MlaC/ttg2D"/>
</dbReference>
<feature type="chain" id="PRO_5046550073" evidence="1">
    <location>
        <begin position="33"/>
        <end position="215"/>
    </location>
</feature>
<proteinExistence type="predicted"/>
<keyword evidence="3" id="KW-1185">Reference proteome</keyword>
<evidence type="ECO:0000313" key="3">
    <source>
        <dbReference type="Proteomes" id="UP001262754"/>
    </source>
</evidence>
<organism evidence="2 3">
    <name type="scientific">Caulobacter rhizosphaerae</name>
    <dbReference type="NCBI Taxonomy" id="2010972"/>
    <lineage>
        <taxon>Bacteria</taxon>
        <taxon>Pseudomonadati</taxon>
        <taxon>Pseudomonadota</taxon>
        <taxon>Alphaproteobacteria</taxon>
        <taxon>Caulobacterales</taxon>
        <taxon>Caulobacteraceae</taxon>
        <taxon>Caulobacter</taxon>
    </lineage>
</organism>
<dbReference type="Pfam" id="PF05494">
    <property type="entry name" value="MlaC"/>
    <property type="match status" value="1"/>
</dbReference>
<dbReference type="EMBL" id="JAVDRL010000012">
    <property type="protein sequence ID" value="MDR6533360.1"/>
    <property type="molecule type" value="Genomic_DNA"/>
</dbReference>
<gene>
    <name evidence="2" type="ORF">J2800_004122</name>
</gene>
<dbReference type="PANTHER" id="PTHR36573:SF1">
    <property type="entry name" value="INTERMEMBRANE PHOSPHOLIPID TRANSPORT SYSTEM BINDING PROTEIN MLAC"/>
    <property type="match status" value="1"/>
</dbReference>
<dbReference type="PANTHER" id="PTHR36573">
    <property type="entry name" value="INTERMEMBRANE PHOSPHOLIPID TRANSPORT SYSTEM BINDING PROTEIN MLAC"/>
    <property type="match status" value="1"/>
</dbReference>
<evidence type="ECO:0000313" key="2">
    <source>
        <dbReference type="EMBL" id="MDR6533360.1"/>
    </source>
</evidence>
<keyword evidence="1" id="KW-0732">Signal</keyword>
<sequence length="215" mass="23508">MTDARPTRRFAQLALVALIGLGALSQARPALAQAARDPQAEQFVQSRAQRVITVLADKNQSIAQKKATFHQAIDQLADVPKITNFVLGKYARTVTPDQRQRFAAAFRVYAESVYQNRISDYHGEVLKVTGSTVRKPGDVIVNTTISGGQIGQPLPVAWRVLGGGTSWKVVDVQFKGVWLAITQQQDFVSTIDNAGGNIDVLISQLQRDAQRPASR</sequence>
<comment type="caution">
    <text evidence="2">The sequence shown here is derived from an EMBL/GenBank/DDBJ whole genome shotgun (WGS) entry which is preliminary data.</text>
</comment>
<name>A0ABU1N4I4_9CAUL</name>
<feature type="signal peptide" evidence="1">
    <location>
        <begin position="1"/>
        <end position="32"/>
    </location>
</feature>
<dbReference type="Gene3D" id="3.10.450.710">
    <property type="entry name" value="Tgt2/MlaC"/>
    <property type="match status" value="1"/>
</dbReference>
<evidence type="ECO:0000256" key="1">
    <source>
        <dbReference type="SAM" id="SignalP"/>
    </source>
</evidence>
<dbReference type="InterPro" id="IPR042245">
    <property type="entry name" value="Tgt2/MlaC_sf"/>
</dbReference>
<accession>A0ABU1N4I4</accession>
<dbReference type="Proteomes" id="UP001262754">
    <property type="component" value="Unassembled WGS sequence"/>
</dbReference>
<protein>
    <submittedName>
        <fullName evidence="2">Phospholipid transport system substrate-binding protein</fullName>
    </submittedName>
</protein>
<reference evidence="2 3" key="1">
    <citation type="submission" date="2023-07" db="EMBL/GenBank/DDBJ databases">
        <title>Sorghum-associated microbial communities from plants grown in Nebraska, USA.</title>
        <authorList>
            <person name="Schachtman D."/>
        </authorList>
    </citation>
    <scope>NUCLEOTIDE SEQUENCE [LARGE SCALE GENOMIC DNA]</scope>
    <source>
        <strain evidence="2 3">DS2154</strain>
    </source>
</reference>